<reference evidence="1 2" key="1">
    <citation type="submission" date="2023-03" db="EMBL/GenBank/DDBJ databases">
        <title>High-quality genome of Scylla paramamosain provides insights in environmental adaptation.</title>
        <authorList>
            <person name="Zhang L."/>
        </authorList>
    </citation>
    <scope>NUCLEOTIDE SEQUENCE [LARGE SCALE GENOMIC DNA]</scope>
    <source>
        <strain evidence="1">LZ_2023a</strain>
        <tissue evidence="1">Muscle</tissue>
    </source>
</reference>
<dbReference type="Proteomes" id="UP001487740">
    <property type="component" value="Unassembled WGS sequence"/>
</dbReference>
<organism evidence="1 2">
    <name type="scientific">Scylla paramamosain</name>
    <name type="common">Mud crab</name>
    <dbReference type="NCBI Taxonomy" id="85552"/>
    <lineage>
        <taxon>Eukaryota</taxon>
        <taxon>Metazoa</taxon>
        <taxon>Ecdysozoa</taxon>
        <taxon>Arthropoda</taxon>
        <taxon>Crustacea</taxon>
        <taxon>Multicrustacea</taxon>
        <taxon>Malacostraca</taxon>
        <taxon>Eumalacostraca</taxon>
        <taxon>Eucarida</taxon>
        <taxon>Decapoda</taxon>
        <taxon>Pleocyemata</taxon>
        <taxon>Brachyura</taxon>
        <taxon>Eubrachyura</taxon>
        <taxon>Portunoidea</taxon>
        <taxon>Portunidae</taxon>
        <taxon>Portuninae</taxon>
        <taxon>Scylla</taxon>
    </lineage>
</organism>
<comment type="caution">
    <text evidence="1">The sequence shown here is derived from an EMBL/GenBank/DDBJ whole genome shotgun (WGS) entry which is preliminary data.</text>
</comment>
<sequence>MERLGEVMGGEGRGGEAVLFTSRHVVTVAPPLLVPRLAILRAPCHACHAPPSADGIRKPMEPQNVRSECQCLHEAIYCAFSHWGRRCWNQKVGGAQQTIGVGVARHGTTEDPCPPASPWHETWHHHGEGQPEQLATRLAFSETHAIKQLHVTWTVCGEAVSGSGRVC</sequence>
<gene>
    <name evidence="1" type="ORF">O3P69_015800</name>
</gene>
<protein>
    <submittedName>
        <fullName evidence="1">Uncharacterized protein</fullName>
    </submittedName>
</protein>
<dbReference type="EMBL" id="JARAKH010000036">
    <property type="protein sequence ID" value="KAK8383575.1"/>
    <property type="molecule type" value="Genomic_DNA"/>
</dbReference>
<dbReference type="AlphaFoldDB" id="A0AAW0T7M0"/>
<evidence type="ECO:0000313" key="2">
    <source>
        <dbReference type="Proteomes" id="UP001487740"/>
    </source>
</evidence>
<name>A0AAW0T7M0_SCYPA</name>
<accession>A0AAW0T7M0</accession>
<keyword evidence="2" id="KW-1185">Reference proteome</keyword>
<proteinExistence type="predicted"/>
<evidence type="ECO:0000313" key="1">
    <source>
        <dbReference type="EMBL" id="KAK8383575.1"/>
    </source>
</evidence>